<organism evidence="3 4">
    <name type="scientific">Corynebacterium marambiense</name>
    <dbReference type="NCBI Taxonomy" id="2765364"/>
    <lineage>
        <taxon>Bacteria</taxon>
        <taxon>Bacillati</taxon>
        <taxon>Actinomycetota</taxon>
        <taxon>Actinomycetes</taxon>
        <taxon>Mycobacteriales</taxon>
        <taxon>Corynebacteriaceae</taxon>
        <taxon>Corynebacterium</taxon>
    </lineage>
</organism>
<name>A0ABS0VRW6_9CORY</name>
<reference evidence="3 4" key="1">
    <citation type="submission" date="2020-12" db="EMBL/GenBank/DDBJ databases">
        <title>Genome public.</title>
        <authorList>
            <person name="Sun Q."/>
        </authorList>
    </citation>
    <scope>NUCLEOTIDE SEQUENCE [LARGE SCALE GENOMIC DNA]</scope>
    <source>
        <strain evidence="3 4">CCM 8864</strain>
    </source>
</reference>
<dbReference type="InterPro" id="IPR050272">
    <property type="entry name" value="Isochorismatase-like_hydrls"/>
</dbReference>
<evidence type="ECO:0000256" key="1">
    <source>
        <dbReference type="ARBA" id="ARBA00022801"/>
    </source>
</evidence>
<accession>A0ABS0VRW6</accession>
<gene>
    <name evidence="3" type="ORF">JDV76_00555</name>
</gene>
<dbReference type="Pfam" id="PF00857">
    <property type="entry name" value="Isochorismatase"/>
    <property type="match status" value="1"/>
</dbReference>
<evidence type="ECO:0000313" key="3">
    <source>
        <dbReference type="EMBL" id="MBI8999477.1"/>
    </source>
</evidence>
<dbReference type="SUPFAM" id="SSF52499">
    <property type="entry name" value="Isochorismatase-like hydrolases"/>
    <property type="match status" value="1"/>
</dbReference>
<sequence length="220" mass="23920">MAIPLIAPYPLSAACPPDAPVPEPVVDWSVDPGRAALLVHDMQAYFLAAYDRSREPVSTMIPNIRALIDAFDAAGAPVFYSVQPPVQAPARRGLLTDFWGTGIADAEEAAVIPELAPRAHHHLITKWRYSAFERTDLRQALSFARRDQLVVTGVYAHMGCQVSAADAFMNDIQPFLVADAVADFSAEEHRSAVQWVGRRAGVALRTGDVLEQFTTPGKGE</sequence>
<comment type="caution">
    <text evidence="3">The sequence shown here is derived from an EMBL/GenBank/DDBJ whole genome shotgun (WGS) entry which is preliminary data.</text>
</comment>
<proteinExistence type="predicted"/>
<protein>
    <submittedName>
        <fullName evidence="3">Isochorismatase family protein</fullName>
    </submittedName>
</protein>
<dbReference type="PANTHER" id="PTHR43540:SF3">
    <property type="entry name" value="ENTEROBACTIN SYNTHASE COMPONENT B"/>
    <property type="match status" value="1"/>
</dbReference>
<keyword evidence="1" id="KW-0378">Hydrolase</keyword>
<dbReference type="InterPro" id="IPR016291">
    <property type="entry name" value="Isochorismatase"/>
</dbReference>
<dbReference type="Gene3D" id="3.40.50.850">
    <property type="entry name" value="Isochorismatase-like"/>
    <property type="match status" value="1"/>
</dbReference>
<dbReference type="InterPro" id="IPR000868">
    <property type="entry name" value="Isochorismatase-like_dom"/>
</dbReference>
<dbReference type="PRINTS" id="PR01398">
    <property type="entry name" value="ISCHRISMTASE"/>
</dbReference>
<evidence type="ECO:0000259" key="2">
    <source>
        <dbReference type="Pfam" id="PF00857"/>
    </source>
</evidence>
<dbReference type="Proteomes" id="UP000625574">
    <property type="component" value="Unassembled WGS sequence"/>
</dbReference>
<feature type="domain" description="Isochorismatase-like" evidence="2">
    <location>
        <begin position="35"/>
        <end position="194"/>
    </location>
</feature>
<dbReference type="RefSeq" id="WP_198734939.1">
    <property type="nucleotide sequence ID" value="NZ_JAEIOT010000004.1"/>
</dbReference>
<dbReference type="EMBL" id="JAEIOT010000004">
    <property type="protein sequence ID" value="MBI8999477.1"/>
    <property type="molecule type" value="Genomic_DNA"/>
</dbReference>
<dbReference type="InterPro" id="IPR036380">
    <property type="entry name" value="Isochorismatase-like_sf"/>
</dbReference>
<dbReference type="PANTHER" id="PTHR43540">
    <property type="entry name" value="PEROXYUREIDOACRYLATE/UREIDOACRYLATE AMIDOHYDROLASE-RELATED"/>
    <property type="match status" value="1"/>
</dbReference>
<evidence type="ECO:0000313" key="4">
    <source>
        <dbReference type="Proteomes" id="UP000625574"/>
    </source>
</evidence>
<keyword evidence="4" id="KW-1185">Reference proteome</keyword>